<name>A0A9J5YRF0_SOLCO</name>
<accession>A0A9J5YRF0</accession>
<organism evidence="1 2">
    <name type="scientific">Solanum commersonii</name>
    <name type="common">Commerson's wild potato</name>
    <name type="synonym">Commerson's nightshade</name>
    <dbReference type="NCBI Taxonomy" id="4109"/>
    <lineage>
        <taxon>Eukaryota</taxon>
        <taxon>Viridiplantae</taxon>
        <taxon>Streptophyta</taxon>
        <taxon>Embryophyta</taxon>
        <taxon>Tracheophyta</taxon>
        <taxon>Spermatophyta</taxon>
        <taxon>Magnoliopsida</taxon>
        <taxon>eudicotyledons</taxon>
        <taxon>Gunneridae</taxon>
        <taxon>Pentapetalae</taxon>
        <taxon>asterids</taxon>
        <taxon>lamiids</taxon>
        <taxon>Solanales</taxon>
        <taxon>Solanaceae</taxon>
        <taxon>Solanoideae</taxon>
        <taxon>Solaneae</taxon>
        <taxon>Solanum</taxon>
    </lineage>
</organism>
<evidence type="ECO:0000313" key="1">
    <source>
        <dbReference type="EMBL" id="KAG5601478.1"/>
    </source>
</evidence>
<keyword evidence="2" id="KW-1185">Reference proteome</keyword>
<sequence length="65" mass="7137">MEFTLLKLCSGALIDGRITRFMGIVRVAIESVALPSGLPIRTEDPLSFHILPSCKSRIIQIPVSK</sequence>
<reference evidence="1 2" key="1">
    <citation type="submission" date="2020-09" db="EMBL/GenBank/DDBJ databases">
        <title>De no assembly of potato wild relative species, Solanum commersonii.</title>
        <authorList>
            <person name="Cho K."/>
        </authorList>
    </citation>
    <scope>NUCLEOTIDE SEQUENCE [LARGE SCALE GENOMIC DNA]</scope>
    <source>
        <strain evidence="1">LZ3.2</strain>
        <tissue evidence="1">Leaf</tissue>
    </source>
</reference>
<proteinExistence type="predicted"/>
<dbReference type="EMBL" id="JACXVP010000006">
    <property type="protein sequence ID" value="KAG5601478.1"/>
    <property type="molecule type" value="Genomic_DNA"/>
</dbReference>
<dbReference type="Proteomes" id="UP000824120">
    <property type="component" value="Chromosome 6"/>
</dbReference>
<dbReference type="AlphaFoldDB" id="A0A9J5YRF0"/>
<gene>
    <name evidence="1" type="ORF">H5410_032848</name>
</gene>
<protein>
    <submittedName>
        <fullName evidence="1">Uncharacterized protein</fullName>
    </submittedName>
</protein>
<comment type="caution">
    <text evidence="1">The sequence shown here is derived from an EMBL/GenBank/DDBJ whole genome shotgun (WGS) entry which is preliminary data.</text>
</comment>
<evidence type="ECO:0000313" key="2">
    <source>
        <dbReference type="Proteomes" id="UP000824120"/>
    </source>
</evidence>